<organism evidence="2">
    <name type="scientific">Vitiosangium cumulatum</name>
    <dbReference type="NCBI Taxonomy" id="1867796"/>
    <lineage>
        <taxon>Bacteria</taxon>
        <taxon>Pseudomonadati</taxon>
        <taxon>Myxococcota</taxon>
        <taxon>Myxococcia</taxon>
        <taxon>Myxococcales</taxon>
        <taxon>Cystobacterineae</taxon>
        <taxon>Archangiaceae</taxon>
        <taxon>Vitiosangium</taxon>
    </lineage>
</organism>
<accession>A0A7D4XGY1</accession>
<evidence type="ECO:0000256" key="1">
    <source>
        <dbReference type="SAM" id="Phobius"/>
    </source>
</evidence>
<dbReference type="AlphaFoldDB" id="A0A7D4XGY1"/>
<sequence length="329" mass="36758">MSRLDSSSARSAHPKGYPWLDALPVLPDSPGAYRWFYADVTAGGYSAVFIFMVGSLFSPRYSARARRGALPLEHCAVNFALYHRGQRRRWVLSEYPGASVQRQGRALRIGRSLLEYSPDGTVRMEVDERCAPFGGEVRARLVLEPQVQAAEEVQLVPGLPHFWRALALRAKARLEVFTEGVVSEGMGYHDSNHGAELLGARLPGWHWARVHGPEETVVDYHLPGAVAPLRVTAGALGTTSERRPLLSEARRTSLTGWGLRVPARLYSGNTVVGEPRLLESSPFYARVEARRDGLDVMGEVADFRRFHSPFIRWMAHFRTRVERGGERVT</sequence>
<reference evidence="2" key="1">
    <citation type="journal article" date="2020" name="Molecules">
        <title>2-Hydroxysorangiadenosine: Structure and Biosynthesis of a Myxobacterial Sesquiterpene-Nucleoside.</title>
        <authorList>
            <person name="Okoth D.A."/>
            <person name="Hug J.J."/>
            <person name="Garcia R."/>
            <person name="Sproer C."/>
            <person name="Overmann J."/>
            <person name="Muller R."/>
        </authorList>
    </citation>
    <scope>NUCLEOTIDE SEQUENCE</scope>
    <source>
        <strain evidence="2">MCy10943</strain>
    </source>
</reference>
<protein>
    <submittedName>
        <fullName evidence="2">Hydroxyneurosporene dehydrogenase</fullName>
    </submittedName>
</protein>
<keyword evidence="1" id="KW-0472">Membrane</keyword>
<keyword evidence="1" id="KW-1133">Transmembrane helix</keyword>
<feature type="transmembrane region" description="Helical" evidence="1">
    <location>
        <begin position="35"/>
        <end position="57"/>
    </location>
</feature>
<proteinExistence type="predicted"/>
<keyword evidence="1" id="KW-0812">Transmembrane</keyword>
<dbReference type="CDD" id="cd21471">
    <property type="entry name" value="CrtC-like"/>
    <property type="match status" value="1"/>
</dbReference>
<name>A0A7D4XGY1_9BACT</name>
<evidence type="ECO:0000313" key="2">
    <source>
        <dbReference type="EMBL" id="QKW93834.1"/>
    </source>
</evidence>
<dbReference type="EMBL" id="MT520817">
    <property type="protein sequence ID" value="QKW93834.1"/>
    <property type="molecule type" value="Genomic_DNA"/>
</dbReference>
<dbReference type="SUPFAM" id="SSF159245">
    <property type="entry name" value="AttH-like"/>
    <property type="match status" value="1"/>
</dbReference>